<dbReference type="RefSeq" id="WP_282217319.1">
    <property type="nucleotide sequence ID" value="NZ_BAAAUN010000001.1"/>
</dbReference>
<feature type="domain" description="Metallo-beta-lactamase" evidence="2">
    <location>
        <begin position="41"/>
        <end position="125"/>
    </location>
</feature>
<evidence type="ECO:0000313" key="3">
    <source>
        <dbReference type="EMBL" id="WDM43476.1"/>
    </source>
</evidence>
<dbReference type="EMBL" id="CP078075">
    <property type="protein sequence ID" value="WDM43476.1"/>
    <property type="molecule type" value="Genomic_DNA"/>
</dbReference>
<evidence type="ECO:0000256" key="1">
    <source>
        <dbReference type="SAM" id="MobiDB-lite"/>
    </source>
</evidence>
<feature type="region of interest" description="Disordered" evidence="1">
    <location>
        <begin position="159"/>
        <end position="191"/>
    </location>
</feature>
<gene>
    <name evidence="3" type="ORF">KV395_09545</name>
</gene>
<evidence type="ECO:0000259" key="2">
    <source>
        <dbReference type="Pfam" id="PF00753"/>
    </source>
</evidence>
<dbReference type="Pfam" id="PF00753">
    <property type="entry name" value="Lactamase_B"/>
    <property type="match status" value="1"/>
</dbReference>
<organism evidence="3 4">
    <name type="scientific">Microbacterium luteolum</name>
    <name type="common">Aureobacterium luteolum</name>
    <dbReference type="NCBI Taxonomy" id="69367"/>
    <lineage>
        <taxon>Bacteria</taxon>
        <taxon>Bacillati</taxon>
        <taxon>Actinomycetota</taxon>
        <taxon>Actinomycetes</taxon>
        <taxon>Micrococcales</taxon>
        <taxon>Microbacteriaceae</taxon>
        <taxon>Microbacterium</taxon>
    </lineage>
</organism>
<protein>
    <submittedName>
        <fullName evidence="3">MBL fold metallo-hydrolase</fullName>
    </submittedName>
</protein>
<dbReference type="InterPro" id="IPR001279">
    <property type="entry name" value="Metallo-B-lactamas"/>
</dbReference>
<keyword evidence="4" id="KW-1185">Reference proteome</keyword>
<dbReference type="SUPFAM" id="SSF56281">
    <property type="entry name" value="Metallo-hydrolase/oxidoreductase"/>
    <property type="match status" value="2"/>
</dbReference>
<reference evidence="3 4" key="1">
    <citation type="submission" date="2021-06" db="EMBL/GenBank/DDBJ databases">
        <title>Genome-based taxonomic framework of Microbacterium strains isolated from marine environment, the description of four new species and reclassification of four preexisting species.</title>
        <authorList>
            <person name="Lee S.D."/>
            <person name="Kim S.-M."/>
            <person name="Byeon Y.-S."/>
            <person name="Yang H.L."/>
            <person name="Kim I.S."/>
        </authorList>
    </citation>
    <scope>NUCLEOTIDE SEQUENCE [LARGE SCALE GENOMIC DNA]</scope>
    <source>
        <strain evidence="3 4">KACC 14465</strain>
    </source>
</reference>
<evidence type="ECO:0000313" key="4">
    <source>
        <dbReference type="Proteomes" id="UP001215097"/>
    </source>
</evidence>
<feature type="compositionally biased region" description="Polar residues" evidence="1">
    <location>
        <begin position="178"/>
        <end position="190"/>
    </location>
</feature>
<proteinExistence type="predicted"/>
<accession>A0ABY7XNJ2</accession>
<dbReference type="Gene3D" id="3.60.15.10">
    <property type="entry name" value="Ribonuclease Z/Hydroxyacylglutathione hydrolase-like"/>
    <property type="match status" value="1"/>
</dbReference>
<dbReference type="InterPro" id="IPR036866">
    <property type="entry name" value="RibonucZ/Hydroxyglut_hydro"/>
</dbReference>
<sequence>MNSTAIQPGPALSAQRVQYRVGHGGFHATIVEDASTKQHLVYVYDVGACPDVALLEDAIDRFVKRLVARGIKRLQYVILSHIDEDHVSRLDHLLGKLGDKKIAVETLALPWLRDTSRLLALNRSPRRGPSTVVYQLLQDDDSVVQFATNLGVENVLFVEGESSDDGGGTDGSDAAPSTPRSHASNATYIPSGTPLKVPTGIPWRMLISHLEPPTQTLMAFDKRVIQVTGLDPADQKNHAKLIKDHRSEIRAAMRFAARKTKLDLRASTVSNWSSQSLYSASLSPFARHVVPHAPDDFEMECEHGWLHTGDLPLDVPDVWDAFETAWNRHLPGVEVCVALAPHHGSVHGHNDGLYVRFNPSVVIFPLGLWRGSRRGKPMFAKWIKPMNALIDVRKHRTIKVRILNNRV</sequence>
<name>A0ABY7XNJ2_MICLT</name>
<dbReference type="Proteomes" id="UP001215097">
    <property type="component" value="Chromosome"/>
</dbReference>